<dbReference type="SUPFAM" id="SSF55174">
    <property type="entry name" value="Alpha-L RNA-binding motif"/>
    <property type="match status" value="1"/>
</dbReference>
<dbReference type="PhylomeDB" id="A0A0G4EGE2"/>
<feature type="region of interest" description="Disordered" evidence="3">
    <location>
        <begin position="301"/>
        <end position="320"/>
    </location>
</feature>
<dbReference type="InterPro" id="IPR036986">
    <property type="entry name" value="S4_RNA-bd_sf"/>
</dbReference>
<evidence type="ECO:0000256" key="1">
    <source>
        <dbReference type="ARBA" id="ARBA00023235"/>
    </source>
</evidence>
<feature type="compositionally biased region" description="Basic and acidic residues" evidence="3">
    <location>
        <begin position="412"/>
        <end position="429"/>
    </location>
</feature>
<dbReference type="InterPro" id="IPR002942">
    <property type="entry name" value="S4_RNA-bd"/>
</dbReference>
<evidence type="ECO:0000313" key="5">
    <source>
        <dbReference type="EMBL" id="CEL94540.1"/>
    </source>
</evidence>
<organism evidence="5 6">
    <name type="scientific">Vitrella brassicaformis (strain CCMP3155)</name>
    <dbReference type="NCBI Taxonomy" id="1169540"/>
    <lineage>
        <taxon>Eukaryota</taxon>
        <taxon>Sar</taxon>
        <taxon>Alveolata</taxon>
        <taxon>Colpodellida</taxon>
        <taxon>Vitrellaceae</taxon>
        <taxon>Vitrella</taxon>
    </lineage>
</organism>
<evidence type="ECO:0000259" key="4">
    <source>
        <dbReference type="SMART" id="SM00363"/>
    </source>
</evidence>
<dbReference type="PROSITE" id="PS50889">
    <property type="entry name" value="S4"/>
    <property type="match status" value="1"/>
</dbReference>
<keyword evidence="2" id="KW-0694">RNA-binding</keyword>
<dbReference type="InterPro" id="IPR006145">
    <property type="entry name" value="PsdUridine_synth_RsuA/RluA"/>
</dbReference>
<dbReference type="Pfam" id="PF00849">
    <property type="entry name" value="PseudoU_synth_2"/>
    <property type="match status" value="1"/>
</dbReference>
<dbReference type="Proteomes" id="UP000041254">
    <property type="component" value="Unassembled WGS sequence"/>
</dbReference>
<keyword evidence="1" id="KW-0413">Isomerase</keyword>
<evidence type="ECO:0000256" key="2">
    <source>
        <dbReference type="PROSITE-ProRule" id="PRU00182"/>
    </source>
</evidence>
<gene>
    <name evidence="5" type="ORF">Vbra_7266</name>
</gene>
<dbReference type="CDD" id="cd00165">
    <property type="entry name" value="S4"/>
    <property type="match status" value="1"/>
</dbReference>
<name>A0A0G4EGE2_VITBC</name>
<sequence length="479" mass="53148">MPVARALQIRKTSFEWLTRRISLAGYLSRRDAEEAVKSGQVTVDGQVVRQNVEVCDEHEVFYNDLYVPPPGVPRLWGINKPKNVICTYEHKKDIMTIFQLLREMEEHSKTDTGSGFDLPPHLVLVGRLPVNAEGLMLFTNDGDLAKRLLDPNNRIQSTYMVRVHGRLPPDNLRSIWSGVTVNGVDYGPVWVEILRRCWASSWLRVRFVETRDRCLLTLFRKFGLEVKRYRRHAFGPYLGSEIEDGTVLQFPIHRAIRHLVPQRERRMSIVPAAGSLVDTQGDVSSIFDAPRLSAAHHLYLSDDNDEPHHQHQQHQGADRAAAGGWTYEIVDGEGGPAVPTDEMGGEVIDEGENDVMSAGDGDYGERESRAASVMGSDEPSAAEVFHVSAAGDSEGDPSVSAEDNRGLPGSRRNADAADTMRKRESDVTTRGRKKKPPGGNGVAVEVRESVGVGLPLYVPPERRSVAQALDVLTRQAGRP</sequence>
<dbReference type="Pfam" id="PF01479">
    <property type="entry name" value="S4"/>
    <property type="match status" value="1"/>
</dbReference>
<dbReference type="AlphaFoldDB" id="A0A0G4EGE2"/>
<dbReference type="Gene3D" id="3.30.70.580">
    <property type="entry name" value="Pseudouridine synthase I, catalytic domain, N-terminal subdomain"/>
    <property type="match status" value="1"/>
</dbReference>
<dbReference type="Gene3D" id="3.30.70.1560">
    <property type="entry name" value="Alpha-L RNA-binding motif"/>
    <property type="match status" value="1"/>
</dbReference>
<evidence type="ECO:0000313" key="6">
    <source>
        <dbReference type="Proteomes" id="UP000041254"/>
    </source>
</evidence>
<dbReference type="SMART" id="SM00363">
    <property type="entry name" value="S4"/>
    <property type="match status" value="1"/>
</dbReference>
<dbReference type="InParanoid" id="A0A0G4EGE2"/>
<protein>
    <recommendedName>
        <fullName evidence="4">RNA-binding S4 domain-containing protein</fullName>
    </recommendedName>
</protein>
<evidence type="ECO:0000256" key="3">
    <source>
        <dbReference type="SAM" id="MobiDB-lite"/>
    </source>
</evidence>
<dbReference type="GO" id="GO:0003723">
    <property type="term" value="F:RNA binding"/>
    <property type="evidence" value="ECO:0007669"/>
    <property type="project" value="UniProtKB-KW"/>
</dbReference>
<dbReference type="PANTHER" id="PTHR47683:SF2">
    <property type="entry name" value="RNA-BINDING S4 DOMAIN-CONTAINING PROTEIN"/>
    <property type="match status" value="1"/>
</dbReference>
<dbReference type="GO" id="GO:0009982">
    <property type="term" value="F:pseudouridine synthase activity"/>
    <property type="evidence" value="ECO:0007669"/>
    <property type="project" value="InterPro"/>
</dbReference>
<dbReference type="SUPFAM" id="SSF55120">
    <property type="entry name" value="Pseudouridine synthase"/>
    <property type="match status" value="1"/>
</dbReference>
<dbReference type="OrthoDB" id="440619at2759"/>
<reference evidence="5 6" key="1">
    <citation type="submission" date="2014-11" db="EMBL/GenBank/DDBJ databases">
        <authorList>
            <person name="Zhu J."/>
            <person name="Qi W."/>
            <person name="Song R."/>
        </authorList>
    </citation>
    <scope>NUCLEOTIDE SEQUENCE [LARGE SCALE GENOMIC DNA]</scope>
</reference>
<feature type="domain" description="RNA-binding S4" evidence="4">
    <location>
        <begin position="15"/>
        <end position="73"/>
    </location>
</feature>
<dbReference type="InterPro" id="IPR020094">
    <property type="entry name" value="TruA/RsuA/RluB/E/F_N"/>
</dbReference>
<feature type="region of interest" description="Disordered" evidence="3">
    <location>
        <begin position="345"/>
        <end position="444"/>
    </location>
</feature>
<accession>A0A0G4EGE2</accession>
<keyword evidence="6" id="KW-1185">Reference proteome</keyword>
<dbReference type="GO" id="GO:0001522">
    <property type="term" value="P:pseudouridine synthesis"/>
    <property type="evidence" value="ECO:0007669"/>
    <property type="project" value="InterPro"/>
</dbReference>
<proteinExistence type="predicted"/>
<dbReference type="InterPro" id="IPR042092">
    <property type="entry name" value="PsdUridine_s_RsuA/RluB/E/F_cat"/>
</dbReference>
<dbReference type="Gene3D" id="3.10.290.10">
    <property type="entry name" value="RNA-binding S4 domain"/>
    <property type="match status" value="1"/>
</dbReference>
<dbReference type="InterPro" id="IPR020103">
    <property type="entry name" value="PsdUridine_synth_cat_dom_sf"/>
</dbReference>
<dbReference type="VEuPathDB" id="CryptoDB:Vbra_7266"/>
<dbReference type="InterPro" id="IPR050343">
    <property type="entry name" value="RsuA_PseudoU_synthase"/>
</dbReference>
<dbReference type="EMBL" id="CDMY01000221">
    <property type="protein sequence ID" value="CEL94540.1"/>
    <property type="molecule type" value="Genomic_DNA"/>
</dbReference>
<dbReference type="PANTHER" id="PTHR47683">
    <property type="entry name" value="PSEUDOURIDINE SYNTHASE FAMILY PROTEIN-RELATED"/>
    <property type="match status" value="1"/>
</dbReference>